<accession>A0A0L0BRH6</accession>
<reference evidence="1 2" key="1">
    <citation type="journal article" date="2015" name="Nat. Commun.">
        <title>Lucilia cuprina genome unlocks parasitic fly biology to underpin future interventions.</title>
        <authorList>
            <person name="Anstead C.A."/>
            <person name="Korhonen P.K."/>
            <person name="Young N.D."/>
            <person name="Hall R.S."/>
            <person name="Jex A.R."/>
            <person name="Murali S.C."/>
            <person name="Hughes D.S."/>
            <person name="Lee S.F."/>
            <person name="Perry T."/>
            <person name="Stroehlein A.J."/>
            <person name="Ansell B.R."/>
            <person name="Breugelmans B."/>
            <person name="Hofmann A."/>
            <person name="Qu J."/>
            <person name="Dugan S."/>
            <person name="Lee S.L."/>
            <person name="Chao H."/>
            <person name="Dinh H."/>
            <person name="Han Y."/>
            <person name="Doddapaneni H.V."/>
            <person name="Worley K.C."/>
            <person name="Muzny D.M."/>
            <person name="Ioannidis P."/>
            <person name="Waterhouse R.M."/>
            <person name="Zdobnov E.M."/>
            <person name="James P.J."/>
            <person name="Bagnall N.H."/>
            <person name="Kotze A.C."/>
            <person name="Gibbs R.A."/>
            <person name="Richards S."/>
            <person name="Batterham P."/>
            <person name="Gasser R.B."/>
        </authorList>
    </citation>
    <scope>NUCLEOTIDE SEQUENCE [LARGE SCALE GENOMIC DNA]</scope>
    <source>
        <strain evidence="1 2">LS</strain>
        <tissue evidence="1">Full body</tissue>
    </source>
</reference>
<comment type="caution">
    <text evidence="1">The sequence shown here is derived from an EMBL/GenBank/DDBJ whole genome shotgun (WGS) entry which is preliminary data.</text>
</comment>
<evidence type="ECO:0000313" key="2">
    <source>
        <dbReference type="Proteomes" id="UP000037069"/>
    </source>
</evidence>
<sequence>MNHYPHQHLQKRQHSPDEKTTGMILQDACTSLTQNLQMQSINSYQHISSQYIDQVVEIEMKRLKANCSREEENYVEQMLLENPIIVERRTTPTTLTTSSLTETNNNNEATDYCYSTVQDVNVGKDEEMFGQQQRSESCRRSRINNKIKKAKSKYRHKFMSNKLLQSANVLQCLQKLIEQTENQLINQGFNALQLLELRKVFYNDAE</sequence>
<dbReference type="OrthoDB" id="7935458at2759"/>
<proteinExistence type="predicted"/>
<evidence type="ECO:0000313" key="1">
    <source>
        <dbReference type="EMBL" id="KNC22593.1"/>
    </source>
</evidence>
<name>A0A0L0BRH6_LUCCU</name>
<dbReference type="AlphaFoldDB" id="A0A0L0BRH6"/>
<protein>
    <submittedName>
        <fullName evidence="1">Protein sisterless A</fullName>
    </submittedName>
</protein>
<gene>
    <name evidence="1" type="ORF">FF38_00161</name>
</gene>
<dbReference type="Proteomes" id="UP000037069">
    <property type="component" value="Unassembled WGS sequence"/>
</dbReference>
<keyword evidence="2" id="KW-1185">Reference proteome</keyword>
<organism evidence="1 2">
    <name type="scientific">Lucilia cuprina</name>
    <name type="common">Green bottle fly</name>
    <name type="synonym">Australian sheep blowfly</name>
    <dbReference type="NCBI Taxonomy" id="7375"/>
    <lineage>
        <taxon>Eukaryota</taxon>
        <taxon>Metazoa</taxon>
        <taxon>Ecdysozoa</taxon>
        <taxon>Arthropoda</taxon>
        <taxon>Hexapoda</taxon>
        <taxon>Insecta</taxon>
        <taxon>Pterygota</taxon>
        <taxon>Neoptera</taxon>
        <taxon>Endopterygota</taxon>
        <taxon>Diptera</taxon>
        <taxon>Brachycera</taxon>
        <taxon>Muscomorpha</taxon>
        <taxon>Oestroidea</taxon>
        <taxon>Calliphoridae</taxon>
        <taxon>Luciliinae</taxon>
        <taxon>Lucilia</taxon>
    </lineage>
</organism>
<dbReference type="EMBL" id="JRES01001480">
    <property type="protein sequence ID" value="KNC22593.1"/>
    <property type="molecule type" value="Genomic_DNA"/>
</dbReference>